<comment type="caution">
    <text evidence="11">The sequence shown here is derived from an EMBL/GenBank/DDBJ whole genome shotgun (WGS) entry which is preliminary data.</text>
</comment>
<dbReference type="Pfam" id="PF02367">
    <property type="entry name" value="TsaE"/>
    <property type="match status" value="1"/>
</dbReference>
<name>A0A9D2M437_9FIRM</name>
<keyword evidence="9" id="KW-0460">Magnesium</keyword>
<dbReference type="AlphaFoldDB" id="A0A9D2M437"/>
<keyword evidence="7" id="KW-0547">Nucleotide-binding</keyword>
<dbReference type="GO" id="GO:0005524">
    <property type="term" value="F:ATP binding"/>
    <property type="evidence" value="ECO:0007669"/>
    <property type="project" value="UniProtKB-KW"/>
</dbReference>
<dbReference type="NCBIfam" id="TIGR00150">
    <property type="entry name" value="T6A_YjeE"/>
    <property type="match status" value="1"/>
</dbReference>
<keyword evidence="6" id="KW-0479">Metal-binding</keyword>
<dbReference type="PANTHER" id="PTHR33540">
    <property type="entry name" value="TRNA THREONYLCARBAMOYLADENOSINE BIOSYNTHESIS PROTEIN TSAE"/>
    <property type="match status" value="1"/>
</dbReference>
<protein>
    <recommendedName>
        <fullName evidence="3">tRNA threonylcarbamoyladenosine biosynthesis protein TsaE</fullName>
    </recommendedName>
    <alternativeName>
        <fullName evidence="10">t(6)A37 threonylcarbamoyladenosine biosynthesis protein TsaE</fullName>
    </alternativeName>
</protein>
<evidence type="ECO:0000256" key="5">
    <source>
        <dbReference type="ARBA" id="ARBA00022694"/>
    </source>
</evidence>
<proteinExistence type="inferred from homology"/>
<evidence type="ECO:0000256" key="1">
    <source>
        <dbReference type="ARBA" id="ARBA00004496"/>
    </source>
</evidence>
<evidence type="ECO:0000256" key="10">
    <source>
        <dbReference type="ARBA" id="ARBA00032441"/>
    </source>
</evidence>
<dbReference type="InterPro" id="IPR003442">
    <property type="entry name" value="T6A_TsaE"/>
</dbReference>
<dbReference type="GO" id="GO:0046872">
    <property type="term" value="F:metal ion binding"/>
    <property type="evidence" value="ECO:0007669"/>
    <property type="project" value="UniProtKB-KW"/>
</dbReference>
<evidence type="ECO:0000313" key="12">
    <source>
        <dbReference type="Proteomes" id="UP000824209"/>
    </source>
</evidence>
<evidence type="ECO:0000256" key="9">
    <source>
        <dbReference type="ARBA" id="ARBA00022842"/>
    </source>
</evidence>
<dbReference type="EMBL" id="DWYA01000080">
    <property type="protein sequence ID" value="HJB40558.1"/>
    <property type="molecule type" value="Genomic_DNA"/>
</dbReference>
<dbReference type="InterPro" id="IPR027417">
    <property type="entry name" value="P-loop_NTPase"/>
</dbReference>
<accession>A0A9D2M437</accession>
<evidence type="ECO:0000256" key="8">
    <source>
        <dbReference type="ARBA" id="ARBA00022840"/>
    </source>
</evidence>
<sequence length="142" mass="15735">MASYVTHSKEETMRLAARLAQTLAPGTLVLFSGGLGAGKTAFCEGLARGLGCTDEVSSPTFSIVNVYRGKQPLAHFDLYRIHTREDLMTAGFYDYLDEGMVVAAEWSENFTQLFEDEDAVRVHMEYLGDNERRITVEGSALE</sequence>
<keyword evidence="5" id="KW-0819">tRNA processing</keyword>
<keyword evidence="4" id="KW-0963">Cytoplasm</keyword>
<organism evidence="11 12">
    <name type="scientific">Candidatus Ruthenibacterium avium</name>
    <dbReference type="NCBI Taxonomy" id="2838751"/>
    <lineage>
        <taxon>Bacteria</taxon>
        <taxon>Bacillati</taxon>
        <taxon>Bacillota</taxon>
        <taxon>Clostridia</taxon>
        <taxon>Eubacteriales</taxon>
        <taxon>Oscillospiraceae</taxon>
        <taxon>Ruthenibacterium</taxon>
    </lineage>
</organism>
<evidence type="ECO:0000256" key="7">
    <source>
        <dbReference type="ARBA" id="ARBA00022741"/>
    </source>
</evidence>
<dbReference type="GO" id="GO:0002949">
    <property type="term" value="P:tRNA threonylcarbamoyladenosine modification"/>
    <property type="evidence" value="ECO:0007669"/>
    <property type="project" value="InterPro"/>
</dbReference>
<dbReference type="Gene3D" id="3.40.50.300">
    <property type="entry name" value="P-loop containing nucleotide triphosphate hydrolases"/>
    <property type="match status" value="1"/>
</dbReference>
<evidence type="ECO:0000256" key="4">
    <source>
        <dbReference type="ARBA" id="ARBA00022490"/>
    </source>
</evidence>
<comment type="similarity">
    <text evidence="2">Belongs to the TsaE family.</text>
</comment>
<reference evidence="11" key="2">
    <citation type="submission" date="2021-04" db="EMBL/GenBank/DDBJ databases">
        <authorList>
            <person name="Gilroy R."/>
        </authorList>
    </citation>
    <scope>NUCLEOTIDE SEQUENCE</scope>
    <source>
        <strain evidence="11">ChiBcec8-14828</strain>
    </source>
</reference>
<comment type="subcellular location">
    <subcellularLocation>
        <location evidence="1">Cytoplasm</location>
    </subcellularLocation>
</comment>
<dbReference type="PANTHER" id="PTHR33540:SF2">
    <property type="entry name" value="TRNA THREONYLCARBAMOYLADENOSINE BIOSYNTHESIS PROTEIN TSAE"/>
    <property type="match status" value="1"/>
</dbReference>
<evidence type="ECO:0000313" key="11">
    <source>
        <dbReference type="EMBL" id="HJB40558.1"/>
    </source>
</evidence>
<evidence type="ECO:0000256" key="6">
    <source>
        <dbReference type="ARBA" id="ARBA00022723"/>
    </source>
</evidence>
<gene>
    <name evidence="11" type="primary">tsaE</name>
    <name evidence="11" type="ORF">H9943_09205</name>
</gene>
<dbReference type="SUPFAM" id="SSF52540">
    <property type="entry name" value="P-loop containing nucleoside triphosphate hydrolases"/>
    <property type="match status" value="1"/>
</dbReference>
<evidence type="ECO:0000256" key="2">
    <source>
        <dbReference type="ARBA" id="ARBA00007599"/>
    </source>
</evidence>
<keyword evidence="8" id="KW-0067">ATP-binding</keyword>
<dbReference type="Proteomes" id="UP000824209">
    <property type="component" value="Unassembled WGS sequence"/>
</dbReference>
<reference evidence="11" key="1">
    <citation type="journal article" date="2021" name="PeerJ">
        <title>Extensive microbial diversity within the chicken gut microbiome revealed by metagenomics and culture.</title>
        <authorList>
            <person name="Gilroy R."/>
            <person name="Ravi A."/>
            <person name="Getino M."/>
            <person name="Pursley I."/>
            <person name="Horton D.L."/>
            <person name="Alikhan N.F."/>
            <person name="Baker D."/>
            <person name="Gharbi K."/>
            <person name="Hall N."/>
            <person name="Watson M."/>
            <person name="Adriaenssens E.M."/>
            <person name="Foster-Nyarko E."/>
            <person name="Jarju S."/>
            <person name="Secka A."/>
            <person name="Antonio M."/>
            <person name="Oren A."/>
            <person name="Chaudhuri R.R."/>
            <person name="La Ragione R."/>
            <person name="Hildebrand F."/>
            <person name="Pallen M.J."/>
        </authorList>
    </citation>
    <scope>NUCLEOTIDE SEQUENCE</scope>
    <source>
        <strain evidence="11">ChiBcec8-14828</strain>
    </source>
</reference>
<evidence type="ECO:0000256" key="3">
    <source>
        <dbReference type="ARBA" id="ARBA00019010"/>
    </source>
</evidence>
<dbReference type="GO" id="GO:0005737">
    <property type="term" value="C:cytoplasm"/>
    <property type="evidence" value="ECO:0007669"/>
    <property type="project" value="UniProtKB-SubCell"/>
</dbReference>